<evidence type="ECO:0000313" key="2">
    <source>
        <dbReference type="Proteomes" id="UP000005273"/>
    </source>
</evidence>
<gene>
    <name evidence="1" type="ORF">HMPREF1705_04731</name>
</gene>
<dbReference type="AlphaFoldDB" id="A0A0T5X7T3"/>
<protein>
    <submittedName>
        <fullName evidence="1">Toxin-antitoxin system, toxin component, HicA domain protein</fullName>
    </submittedName>
</protein>
<dbReference type="STRING" id="592015.HMPREF1705_04731"/>
<accession>A0A0T5X7T3</accession>
<dbReference type="EMBL" id="ACJX03000001">
    <property type="protein sequence ID" value="KRT34358.1"/>
    <property type="molecule type" value="Genomic_DNA"/>
</dbReference>
<keyword evidence="2" id="KW-1185">Reference proteome</keyword>
<dbReference type="Proteomes" id="UP000005273">
    <property type="component" value="Unassembled WGS sequence"/>
</dbReference>
<dbReference type="eggNOG" id="COG1724">
    <property type="taxonomic scope" value="Bacteria"/>
</dbReference>
<proteinExistence type="predicted"/>
<comment type="caution">
    <text evidence="1">The sequence shown here is derived from an EMBL/GenBank/DDBJ whole genome shotgun (WGS) entry which is preliminary data.</text>
</comment>
<sequence length="47" mass="5382">MKLKAPSPHVGDIGILMLKEILRQAGISEDEWNNTRIRSTCQIKFKD</sequence>
<reference evidence="2" key="1">
    <citation type="submission" date="2012-09" db="EMBL/GenBank/DDBJ databases">
        <authorList>
            <person name="Weinstock G."/>
            <person name="Sodergren E."/>
            <person name="Clifton S."/>
            <person name="Fulton L."/>
            <person name="Fulton B."/>
            <person name="Courtney L."/>
            <person name="Fronick C."/>
            <person name="Harrison M."/>
            <person name="Strong C."/>
            <person name="Farmer C."/>
            <person name="Delehaunty K."/>
            <person name="Markovic C."/>
            <person name="Hall O."/>
            <person name="Minx P."/>
            <person name="Tomlinson C."/>
            <person name="Mitreva M."/>
            <person name="Nelson J."/>
            <person name="Hou S."/>
            <person name="Wollam A."/>
            <person name="Pepin K.H."/>
            <person name="Johnson M."/>
            <person name="Bhonagiri V."/>
            <person name="Nash W.E."/>
            <person name="Suruliraj S."/>
            <person name="Warren W."/>
            <person name="Chinwalla A."/>
            <person name="Mardis E.R."/>
            <person name="Wilson R.K."/>
        </authorList>
    </citation>
    <scope>NUCLEOTIDE SEQUENCE [LARGE SCALE GENOMIC DNA]</scope>
    <source>
        <strain evidence="2">OS1</strain>
    </source>
</reference>
<organism evidence="1 2">
    <name type="scientific">Acetomicrobium hydrogeniformans ATCC BAA-1850</name>
    <dbReference type="NCBI Taxonomy" id="592015"/>
    <lineage>
        <taxon>Bacteria</taxon>
        <taxon>Thermotogati</taxon>
        <taxon>Synergistota</taxon>
        <taxon>Synergistia</taxon>
        <taxon>Synergistales</taxon>
        <taxon>Acetomicrobiaceae</taxon>
        <taxon>Acetomicrobium</taxon>
    </lineage>
</organism>
<evidence type="ECO:0000313" key="1">
    <source>
        <dbReference type="EMBL" id="KRT34358.1"/>
    </source>
</evidence>
<name>A0A0T5X7T3_9BACT</name>